<name>A0A9N9QYP3_9NEOP</name>
<keyword evidence="5" id="KW-1185">Reference proteome</keyword>
<feature type="coiled-coil region" evidence="1">
    <location>
        <begin position="81"/>
        <end position="143"/>
    </location>
</feature>
<dbReference type="EMBL" id="OU893346">
    <property type="protein sequence ID" value="CAG9785985.1"/>
    <property type="molecule type" value="Genomic_DNA"/>
</dbReference>
<feature type="region of interest" description="Disordered" evidence="2">
    <location>
        <begin position="1"/>
        <end position="49"/>
    </location>
</feature>
<organism evidence="4 5">
    <name type="scientific">Diatraea saccharalis</name>
    <name type="common">sugarcane borer</name>
    <dbReference type="NCBI Taxonomy" id="40085"/>
    <lineage>
        <taxon>Eukaryota</taxon>
        <taxon>Metazoa</taxon>
        <taxon>Ecdysozoa</taxon>
        <taxon>Arthropoda</taxon>
        <taxon>Hexapoda</taxon>
        <taxon>Insecta</taxon>
        <taxon>Pterygota</taxon>
        <taxon>Neoptera</taxon>
        <taxon>Endopterygota</taxon>
        <taxon>Lepidoptera</taxon>
        <taxon>Glossata</taxon>
        <taxon>Ditrysia</taxon>
        <taxon>Pyraloidea</taxon>
        <taxon>Crambidae</taxon>
        <taxon>Crambinae</taxon>
        <taxon>Diatraea</taxon>
    </lineage>
</organism>
<keyword evidence="1" id="KW-0175">Coiled coil</keyword>
<evidence type="ECO:0000256" key="1">
    <source>
        <dbReference type="SAM" id="Coils"/>
    </source>
</evidence>
<dbReference type="Proteomes" id="UP001153714">
    <property type="component" value="Chromosome 15"/>
</dbReference>
<evidence type="ECO:0000313" key="4">
    <source>
        <dbReference type="EMBL" id="CAG9785985.1"/>
    </source>
</evidence>
<gene>
    <name evidence="4" type="ORF">DIATSA_LOCUS3978</name>
</gene>
<reference evidence="4" key="2">
    <citation type="submission" date="2022-10" db="EMBL/GenBank/DDBJ databases">
        <authorList>
            <consortium name="ENA_rothamsted_submissions"/>
            <consortium name="culmorum"/>
            <person name="King R."/>
        </authorList>
    </citation>
    <scope>NUCLEOTIDE SEQUENCE</scope>
</reference>
<dbReference type="OrthoDB" id="7484550at2759"/>
<accession>A0A9N9QYP3</accession>
<reference evidence="4" key="1">
    <citation type="submission" date="2021-12" db="EMBL/GenBank/DDBJ databases">
        <authorList>
            <person name="King R."/>
        </authorList>
    </citation>
    <scope>NUCLEOTIDE SEQUENCE</scope>
</reference>
<evidence type="ECO:0000259" key="3">
    <source>
        <dbReference type="Pfam" id="PF25298"/>
    </source>
</evidence>
<sequence>MPLRRSPPLQTHISAPASDCESHVSDTNDTVRMDKASQRQKRKRTNTSDSQLMNFMTEMKGLFSEFKAQQDDKLDKICSVIEEIKTQNSEIRSSMEFLSNKYDSMLDQLNTLRQETANNKVYIESLENKIEKYERSSRSTCVEIRNIPVIKSETKPTLLKTLTEIGNIINVSIQPLEVKDVFRINNKNHETKTIIVEFTNVFTRDRILNGYKNFNKSNGRLNTEHLKFSGTTKPIFISENLTAKMKRLFYLTRVFASSNEYKYCWTANGKIVIREKEGSTLHWIKDESDLQKLGRQK</sequence>
<proteinExistence type="predicted"/>
<dbReference type="Pfam" id="PF25298">
    <property type="entry name" value="Baculo_FP_2nd"/>
    <property type="match status" value="1"/>
</dbReference>
<feature type="domain" description="FP protein C-terminal" evidence="3">
    <location>
        <begin position="242"/>
        <end position="293"/>
    </location>
</feature>
<protein>
    <recommendedName>
        <fullName evidence="3">FP protein C-terminal domain-containing protein</fullName>
    </recommendedName>
</protein>
<feature type="compositionally biased region" description="Basic and acidic residues" evidence="2">
    <location>
        <begin position="20"/>
        <end position="37"/>
    </location>
</feature>
<evidence type="ECO:0000313" key="5">
    <source>
        <dbReference type="Proteomes" id="UP001153714"/>
    </source>
</evidence>
<evidence type="ECO:0000256" key="2">
    <source>
        <dbReference type="SAM" id="MobiDB-lite"/>
    </source>
</evidence>
<dbReference type="InterPro" id="IPR057251">
    <property type="entry name" value="FP_C"/>
</dbReference>
<dbReference type="AlphaFoldDB" id="A0A9N9QYP3"/>